<sequence>MVYSLALTLLNVYALLWVYKNIWSRGILLFLETSEDVSSSGLYEHRLSIPSSKNRIVSYLGDWGYVRSVQQGIDMRSDFEIEPNLYRYPNR</sequence>
<accession>A0A9W9J330</accession>
<proteinExistence type="predicted"/>
<organism evidence="1 2">
    <name type="scientific">Penicillium cf. viridicatum</name>
    <dbReference type="NCBI Taxonomy" id="2972119"/>
    <lineage>
        <taxon>Eukaryota</taxon>
        <taxon>Fungi</taxon>
        <taxon>Dikarya</taxon>
        <taxon>Ascomycota</taxon>
        <taxon>Pezizomycotina</taxon>
        <taxon>Eurotiomycetes</taxon>
        <taxon>Eurotiomycetidae</taxon>
        <taxon>Eurotiales</taxon>
        <taxon>Aspergillaceae</taxon>
        <taxon>Penicillium</taxon>
    </lineage>
</organism>
<dbReference type="Proteomes" id="UP001150942">
    <property type="component" value="Unassembled WGS sequence"/>
</dbReference>
<reference evidence="1" key="2">
    <citation type="journal article" date="2023" name="IMA Fungus">
        <title>Comparative genomic study of the Penicillium genus elucidates a diverse pangenome and 15 lateral gene transfer events.</title>
        <authorList>
            <person name="Petersen C."/>
            <person name="Sorensen T."/>
            <person name="Nielsen M.R."/>
            <person name="Sondergaard T.E."/>
            <person name="Sorensen J.L."/>
            <person name="Fitzpatrick D.A."/>
            <person name="Frisvad J.C."/>
            <person name="Nielsen K.L."/>
        </authorList>
    </citation>
    <scope>NUCLEOTIDE SEQUENCE</scope>
    <source>
        <strain evidence="1">IBT 20477</strain>
    </source>
</reference>
<gene>
    <name evidence="1" type="ORF">N7449_011440</name>
</gene>
<evidence type="ECO:0000313" key="1">
    <source>
        <dbReference type="EMBL" id="KAJ5186676.1"/>
    </source>
</evidence>
<comment type="caution">
    <text evidence="1">The sequence shown here is derived from an EMBL/GenBank/DDBJ whole genome shotgun (WGS) entry which is preliminary data.</text>
</comment>
<reference evidence="1" key="1">
    <citation type="submission" date="2022-11" db="EMBL/GenBank/DDBJ databases">
        <authorList>
            <person name="Petersen C."/>
        </authorList>
    </citation>
    <scope>NUCLEOTIDE SEQUENCE</scope>
    <source>
        <strain evidence="1">IBT 20477</strain>
    </source>
</reference>
<dbReference type="EMBL" id="JAPQKQ010000008">
    <property type="protein sequence ID" value="KAJ5186676.1"/>
    <property type="molecule type" value="Genomic_DNA"/>
</dbReference>
<name>A0A9W9J330_9EURO</name>
<dbReference type="OrthoDB" id="1911848at2759"/>
<evidence type="ECO:0000313" key="2">
    <source>
        <dbReference type="Proteomes" id="UP001150942"/>
    </source>
</evidence>
<protein>
    <submittedName>
        <fullName evidence="1">Uncharacterized protein</fullName>
    </submittedName>
</protein>
<dbReference type="AlphaFoldDB" id="A0A9W9J330"/>
<keyword evidence="2" id="KW-1185">Reference proteome</keyword>